<sequence length="688" mass="72517">MTDPTPPDRNDAPLKPAEPARKTPTRSVRGGLQLVWLVPILALIVTLGVGWNAIAGRGTVISVAFKDVTGIIPGETSLKFREITIGKVESVRFTDDLRQVLVNIRVDQDLVPYIDRDAEFWIVRPQVSAEGISRLDTVLTGAFIEGYWDGVVDEPQRHFQGLDKAPLTSPGAEGTRIVLSTERSRGMTEGAPVTFRGLAVGRMQNLRLAEDDESVLADVFIAAPHDKRLTTNTVFWDTSGFSVSLGAQGVQLNMNSFASVLQGGAEFATVTSGGAPVEDGHVFALQPDEAAARANLFSDNSNALRLTMLIGESVQGLSTGADVQFMGLTVGRVTDLAARVVTDAEGKEHVQQEVTLAITPTRLGLPDDATEAEALDFVAAQVASGLRARLASAGFFGTSLEVELVELADAAPAELDRSAKPHPLIPAVPGDISDFSANAQGFLTRVGNLPIEEALKSATDMMNSVTALASSEDTRAIPGALRGTLENAQSAAGEIQAATAELRESGALTQLRGMIDEAAAAAEAVKLAAADVPAMVNDIDATVAKVGEVDFAAIGTEAEGILRDLRAVLGTKDAEELPRNLSDTLKAASGLLNDLRDGNAVGSLNQALASASTAAQDVSASVQRLPKLAARLESLAARAESVIAAYGARSDFNNETVNLMREMRRAANSFASLARSIERNPQAFILGR</sequence>
<dbReference type="GO" id="GO:0005886">
    <property type="term" value="C:plasma membrane"/>
    <property type="evidence" value="ECO:0007669"/>
    <property type="project" value="UniProtKB-SubCell"/>
</dbReference>
<feature type="domain" description="Mce/MlaD" evidence="9">
    <location>
        <begin position="58"/>
        <end position="143"/>
    </location>
</feature>
<keyword evidence="3" id="KW-0997">Cell inner membrane</keyword>
<evidence type="ECO:0000256" key="3">
    <source>
        <dbReference type="ARBA" id="ARBA00022519"/>
    </source>
</evidence>
<name>A0A368YT92_9RHOB</name>
<dbReference type="PANTHER" id="PTHR30462">
    <property type="entry name" value="INTERMEMBRANE TRANSPORT PROTEIN PQIB-RELATED"/>
    <property type="match status" value="1"/>
</dbReference>
<dbReference type="InterPro" id="IPR003399">
    <property type="entry name" value="Mce/MlaD"/>
</dbReference>
<proteinExistence type="predicted"/>
<gene>
    <name evidence="10" type="ORF">DFP89_11123</name>
</gene>
<dbReference type="Pfam" id="PF02470">
    <property type="entry name" value="MlaD"/>
    <property type="match status" value="2"/>
</dbReference>
<dbReference type="OrthoDB" id="9806984at2"/>
<keyword evidence="5 8" id="KW-1133">Transmembrane helix</keyword>
<evidence type="ECO:0000256" key="5">
    <source>
        <dbReference type="ARBA" id="ARBA00022989"/>
    </source>
</evidence>
<feature type="transmembrane region" description="Helical" evidence="8">
    <location>
        <begin position="34"/>
        <end position="54"/>
    </location>
</feature>
<dbReference type="PANTHER" id="PTHR30462:SF2">
    <property type="entry name" value="INTERMEMBRANE TRANSPORT PROTEIN PQIB"/>
    <property type="match status" value="1"/>
</dbReference>
<organism evidence="10 11">
    <name type="scientific">Paracoccus lutimaris</name>
    <dbReference type="NCBI Taxonomy" id="1490030"/>
    <lineage>
        <taxon>Bacteria</taxon>
        <taxon>Pseudomonadati</taxon>
        <taxon>Pseudomonadota</taxon>
        <taxon>Alphaproteobacteria</taxon>
        <taxon>Rhodobacterales</taxon>
        <taxon>Paracoccaceae</taxon>
        <taxon>Paracoccus</taxon>
    </lineage>
</organism>
<protein>
    <submittedName>
        <fullName evidence="10">Paraquat-inducible protein B</fullName>
    </submittedName>
</protein>
<comment type="caution">
    <text evidence="10">The sequence shown here is derived from an EMBL/GenBank/DDBJ whole genome shotgun (WGS) entry which is preliminary data.</text>
</comment>
<evidence type="ECO:0000256" key="7">
    <source>
        <dbReference type="SAM" id="MobiDB-lite"/>
    </source>
</evidence>
<evidence type="ECO:0000256" key="8">
    <source>
        <dbReference type="SAM" id="Phobius"/>
    </source>
</evidence>
<evidence type="ECO:0000313" key="10">
    <source>
        <dbReference type="EMBL" id="RCW82819.1"/>
    </source>
</evidence>
<feature type="compositionally biased region" description="Basic and acidic residues" evidence="7">
    <location>
        <begin position="1"/>
        <end position="12"/>
    </location>
</feature>
<evidence type="ECO:0000256" key="6">
    <source>
        <dbReference type="ARBA" id="ARBA00023136"/>
    </source>
</evidence>
<dbReference type="EMBL" id="QPJL01000011">
    <property type="protein sequence ID" value="RCW82819.1"/>
    <property type="molecule type" value="Genomic_DNA"/>
</dbReference>
<keyword evidence="2" id="KW-1003">Cell membrane</keyword>
<comment type="subcellular location">
    <subcellularLocation>
        <location evidence="1">Cell inner membrane</location>
    </subcellularLocation>
</comment>
<reference evidence="10 11" key="1">
    <citation type="submission" date="2018-07" db="EMBL/GenBank/DDBJ databases">
        <title>Genomic Encyclopedia of Type Strains, Phase III (KMG-III): the genomes of soil and plant-associated and newly described type strains.</title>
        <authorList>
            <person name="Whitman W."/>
        </authorList>
    </citation>
    <scope>NUCLEOTIDE SEQUENCE [LARGE SCALE GENOMIC DNA]</scope>
    <source>
        <strain evidence="10 11">CECT 8525</strain>
    </source>
</reference>
<dbReference type="AlphaFoldDB" id="A0A368YT92"/>
<feature type="region of interest" description="Disordered" evidence="7">
    <location>
        <begin position="1"/>
        <end position="25"/>
    </location>
</feature>
<feature type="domain" description="Mce/MlaD" evidence="9">
    <location>
        <begin position="174"/>
        <end position="234"/>
    </location>
</feature>
<evidence type="ECO:0000256" key="4">
    <source>
        <dbReference type="ARBA" id="ARBA00022692"/>
    </source>
</evidence>
<evidence type="ECO:0000313" key="11">
    <source>
        <dbReference type="Proteomes" id="UP000253345"/>
    </source>
</evidence>
<evidence type="ECO:0000256" key="2">
    <source>
        <dbReference type="ARBA" id="ARBA00022475"/>
    </source>
</evidence>
<evidence type="ECO:0000259" key="9">
    <source>
        <dbReference type="Pfam" id="PF02470"/>
    </source>
</evidence>
<keyword evidence="4 8" id="KW-0812">Transmembrane</keyword>
<keyword evidence="6 8" id="KW-0472">Membrane</keyword>
<accession>A0A368YT92</accession>
<dbReference type="RefSeq" id="WP_114349504.1">
    <property type="nucleotide sequence ID" value="NZ_QPJL01000011.1"/>
</dbReference>
<dbReference type="InterPro" id="IPR051800">
    <property type="entry name" value="PqiA-PqiB_transport"/>
</dbReference>
<dbReference type="Proteomes" id="UP000253345">
    <property type="component" value="Unassembled WGS sequence"/>
</dbReference>
<keyword evidence="11" id="KW-1185">Reference proteome</keyword>
<evidence type="ECO:0000256" key="1">
    <source>
        <dbReference type="ARBA" id="ARBA00004533"/>
    </source>
</evidence>